<dbReference type="Proteomes" id="UP000236527">
    <property type="component" value="Unassembled WGS sequence"/>
</dbReference>
<comment type="caution">
    <text evidence="1">The sequence shown here is derived from an EMBL/GenBank/DDBJ whole genome shotgun (WGS) entry which is preliminary data.</text>
</comment>
<evidence type="ECO:0000313" key="2">
    <source>
        <dbReference type="Proteomes" id="UP000236527"/>
    </source>
</evidence>
<accession>A0A2H6LJH9</accession>
<proteinExistence type="predicted"/>
<protein>
    <submittedName>
        <fullName evidence="1">Uncharacterized protein</fullName>
    </submittedName>
</protein>
<organism evidence="1 2">
    <name type="scientific">Nostoc cycadae WK-1</name>
    <dbReference type="NCBI Taxonomy" id="1861711"/>
    <lineage>
        <taxon>Bacteria</taxon>
        <taxon>Bacillati</taxon>
        <taxon>Cyanobacteriota</taxon>
        <taxon>Cyanophyceae</taxon>
        <taxon>Nostocales</taxon>
        <taxon>Nostocaceae</taxon>
        <taxon>Nostoc</taxon>
    </lineage>
</organism>
<reference evidence="2" key="1">
    <citation type="journal article" date="2018" name="Genome Announc.">
        <title>Draft Genome Sequence of the Nitrogen-Fixing and Hormogonia-Inducing Cyanobacterium Nostoc cycadae Strain WK-1, Isolated from the Coralloid Roots of Cycas revoluta.</title>
        <authorList>
            <person name="Kanesaki Y."/>
            <person name="Hirose M."/>
            <person name="Hirose Y."/>
            <person name="Fujisawa T."/>
            <person name="Nakamura Y."/>
            <person name="Watanabe S."/>
            <person name="Matsunaga S."/>
            <person name="Uchida H."/>
            <person name="Murakami A."/>
        </authorList>
    </citation>
    <scope>NUCLEOTIDE SEQUENCE [LARGE SCALE GENOMIC DNA]</scope>
    <source>
        <strain evidence="2">WK-1</strain>
    </source>
</reference>
<dbReference type="AlphaFoldDB" id="A0A2H6LJH9"/>
<name>A0A2H6LJH9_9NOSO</name>
<dbReference type="REBASE" id="259404">
    <property type="entry name" value="NcyWK1ORF3114P"/>
</dbReference>
<evidence type="ECO:0000313" key="1">
    <source>
        <dbReference type="EMBL" id="GBE93353.1"/>
    </source>
</evidence>
<dbReference type="EMBL" id="BDGE01000056">
    <property type="protein sequence ID" value="GBE93353.1"/>
    <property type="molecule type" value="Genomic_DNA"/>
</dbReference>
<keyword evidence="2" id="KW-1185">Reference proteome</keyword>
<sequence>MPNILHFTGFIKGVTYRTFLNDKLIETNFDDFDINKVGGYGLIRTPKTEIAYSKWVSPKRTRSYPFARIYNTYNSSKIITIIPVLKDEGKDGDRDAIQYSTVSWMNLLNIYIVLAYYKTAEKSNKKGQIDRNKLTNQKFDNLFIKEQIDEILAYRQSALHWNKSLFESRFVNIFETALDSYESISRQSGVQIHSRAGIDKYLRKITDEFDEFKNISLKGSQSASKREALTSHKLEYLVDGLKSTFSIENYLGGIYYLTPDEIIFDKDICVIQESKNTSQASFPKLPDIQDGLFKLILFSNLDSLMLNNQQVLFNTKLKLTGNKVKDCLILPDASLEEIENFLNINSKVFNNPQKQIIRKLGLEAVNNDKLKIEVSGNS</sequence>
<dbReference type="RefSeq" id="WP_103125412.1">
    <property type="nucleotide sequence ID" value="NZ_DF978430.1"/>
</dbReference>
<gene>
    <name evidence="1" type="ORF">NCWK1_3115</name>
</gene>